<dbReference type="AlphaFoldDB" id="A0A0S8GAM8"/>
<accession>A0A0S8GAM8</accession>
<evidence type="ECO:0000259" key="14">
    <source>
        <dbReference type="Pfam" id="PF18962"/>
    </source>
</evidence>
<dbReference type="SUPFAM" id="SSF55486">
    <property type="entry name" value="Metalloproteases ('zincins'), catalytic domain"/>
    <property type="match status" value="1"/>
</dbReference>
<evidence type="ECO:0000256" key="10">
    <source>
        <dbReference type="ARBA" id="ARBA00022833"/>
    </source>
</evidence>
<dbReference type="Pfam" id="PF18962">
    <property type="entry name" value="Por_Secre_tail"/>
    <property type="match status" value="1"/>
</dbReference>
<dbReference type="GO" id="GO:0005615">
    <property type="term" value="C:extracellular space"/>
    <property type="evidence" value="ECO:0007669"/>
    <property type="project" value="TreeGrafter"/>
</dbReference>
<evidence type="ECO:0000259" key="13">
    <source>
        <dbReference type="Pfam" id="PF17900"/>
    </source>
</evidence>
<dbReference type="PRINTS" id="PR00756">
    <property type="entry name" value="ALADIPTASE"/>
</dbReference>
<keyword evidence="6" id="KW-0031">Aminopeptidase</keyword>
<evidence type="ECO:0000256" key="3">
    <source>
        <dbReference type="ARBA" id="ARBA00010136"/>
    </source>
</evidence>
<dbReference type="InterPro" id="IPR045357">
    <property type="entry name" value="Aminopeptidase_N-like_N"/>
</dbReference>
<dbReference type="InterPro" id="IPR026444">
    <property type="entry name" value="Secre_tail"/>
</dbReference>
<dbReference type="Proteomes" id="UP000051096">
    <property type="component" value="Unassembled WGS sequence"/>
</dbReference>
<keyword evidence="11" id="KW-0482">Metalloprotease</keyword>
<proteinExistence type="inferred from homology"/>
<dbReference type="PANTHER" id="PTHR11533">
    <property type="entry name" value="PROTEASE M1 ZINC METALLOPROTEASE"/>
    <property type="match status" value="1"/>
</dbReference>
<dbReference type="InterPro" id="IPR050344">
    <property type="entry name" value="Peptidase_M1_aminopeptidases"/>
</dbReference>
<dbReference type="SUPFAM" id="SSF63737">
    <property type="entry name" value="Leukotriene A4 hydrolase N-terminal domain"/>
    <property type="match status" value="1"/>
</dbReference>
<evidence type="ECO:0000256" key="5">
    <source>
        <dbReference type="ARBA" id="ARBA00015611"/>
    </source>
</evidence>
<evidence type="ECO:0000313" key="15">
    <source>
        <dbReference type="EMBL" id="KPK70119.1"/>
    </source>
</evidence>
<keyword evidence="7" id="KW-0645">Protease</keyword>
<dbReference type="Gene3D" id="2.60.40.1730">
    <property type="entry name" value="tricorn interacting facor f3 domain"/>
    <property type="match status" value="1"/>
</dbReference>
<gene>
    <name evidence="15" type="ORF">AMJ87_09385</name>
</gene>
<dbReference type="GO" id="GO:0070006">
    <property type="term" value="F:metalloaminopeptidase activity"/>
    <property type="evidence" value="ECO:0007669"/>
    <property type="project" value="TreeGrafter"/>
</dbReference>
<dbReference type="InterPro" id="IPR014782">
    <property type="entry name" value="Peptidase_M1_dom"/>
</dbReference>
<dbReference type="GO" id="GO:0042277">
    <property type="term" value="F:peptide binding"/>
    <property type="evidence" value="ECO:0007669"/>
    <property type="project" value="TreeGrafter"/>
</dbReference>
<evidence type="ECO:0000256" key="1">
    <source>
        <dbReference type="ARBA" id="ARBA00000098"/>
    </source>
</evidence>
<dbReference type="GO" id="GO:0016285">
    <property type="term" value="F:alanyl aminopeptidase activity"/>
    <property type="evidence" value="ECO:0007669"/>
    <property type="project" value="UniProtKB-EC"/>
</dbReference>
<name>A0A0S8GAM8_UNCW3</name>
<reference evidence="15 16" key="1">
    <citation type="journal article" date="2015" name="Microbiome">
        <title>Genomic resolution of linkages in carbon, nitrogen, and sulfur cycling among widespread estuary sediment bacteria.</title>
        <authorList>
            <person name="Baker B.J."/>
            <person name="Lazar C.S."/>
            <person name="Teske A.P."/>
            <person name="Dick G.J."/>
        </authorList>
    </citation>
    <scope>NUCLEOTIDE SEQUENCE [LARGE SCALE GENOMIC DNA]</scope>
    <source>
        <strain evidence="15">SM23_60</strain>
    </source>
</reference>
<dbReference type="Pfam" id="PF17900">
    <property type="entry name" value="Peptidase_M1_N"/>
    <property type="match status" value="1"/>
</dbReference>
<evidence type="ECO:0000256" key="8">
    <source>
        <dbReference type="ARBA" id="ARBA00022723"/>
    </source>
</evidence>
<dbReference type="NCBIfam" id="TIGR04183">
    <property type="entry name" value="Por_Secre_tail"/>
    <property type="match status" value="1"/>
</dbReference>
<dbReference type="GO" id="GO:0008270">
    <property type="term" value="F:zinc ion binding"/>
    <property type="evidence" value="ECO:0007669"/>
    <property type="project" value="InterPro"/>
</dbReference>
<feature type="domain" description="Peptidase M1 membrane alanine aminopeptidase" evidence="12">
    <location>
        <begin position="347"/>
        <end position="488"/>
    </location>
</feature>
<feature type="domain" description="Secretion system C-terminal sorting" evidence="14">
    <location>
        <begin position="604"/>
        <end position="684"/>
    </location>
</feature>
<dbReference type="EC" id="3.4.11.2" evidence="4"/>
<evidence type="ECO:0000256" key="6">
    <source>
        <dbReference type="ARBA" id="ARBA00022438"/>
    </source>
</evidence>
<evidence type="ECO:0000256" key="7">
    <source>
        <dbReference type="ARBA" id="ARBA00022670"/>
    </source>
</evidence>
<dbReference type="CDD" id="cd09603">
    <property type="entry name" value="M1_APN_like"/>
    <property type="match status" value="1"/>
</dbReference>
<comment type="catalytic activity">
    <reaction evidence="1">
        <text>Release of an N-terminal amino acid, Xaa-|-Yaa- from a peptide, amide or arylamide. Xaa is preferably Ala, but may be most amino acids including Pro (slow action). When a terminal hydrophobic residue is followed by a prolyl residue, the two may be released as an intact Xaa-Pro dipeptide.</text>
        <dbReference type="EC" id="3.4.11.2"/>
    </reaction>
</comment>
<keyword evidence="9" id="KW-0378">Hydrolase</keyword>
<dbReference type="InterPro" id="IPR042097">
    <property type="entry name" value="Aminopeptidase_N-like_N_sf"/>
</dbReference>
<evidence type="ECO:0000256" key="2">
    <source>
        <dbReference type="ARBA" id="ARBA00001947"/>
    </source>
</evidence>
<evidence type="ECO:0000256" key="9">
    <source>
        <dbReference type="ARBA" id="ARBA00022801"/>
    </source>
</evidence>
<evidence type="ECO:0000313" key="16">
    <source>
        <dbReference type="Proteomes" id="UP000051096"/>
    </source>
</evidence>
<feature type="domain" description="Aminopeptidase N-like N-terminal" evidence="13">
    <location>
        <begin position="134"/>
        <end position="256"/>
    </location>
</feature>
<dbReference type="InterPro" id="IPR027268">
    <property type="entry name" value="Peptidase_M4/M1_CTD_sf"/>
</dbReference>
<comment type="similarity">
    <text evidence="3">Belongs to the peptidase M1 family.</text>
</comment>
<dbReference type="Gene3D" id="1.10.390.10">
    <property type="entry name" value="Neutral Protease Domain 2"/>
    <property type="match status" value="1"/>
</dbReference>
<sequence>MRLKHSTSMKYIKSSRFTIAMTLLLILLFGSAQALPAERDIIFSRLQDFRELEMQAWVDAIQRAPLQDKRQEQFDSRFTTIDIQIFIHDDSIRATAETQFQSLVNGLTEVRLDFDETLTVDSVFGNAAGFWLVEETLTVTLDQTYNAGESFLIAVTYHGQPQIIGGLKGFRFEEHGFDVPVVATLCTPYLSHYWWPCVDGPADKHDSVHLTITIPDTVYYGYPLYAASNGKLVNTTHHGNGWVSYEWHENYPIVPYYVSISISNYRIFSHTYYGTDTMEVPYYVFPEDYNTAQQTFAETVDMITFFASLFGEYPFITEKYSMAEIGFYGAIENQTKTIMGDVDPGWYMVVCHELSHMWFADMISPESWHHCWINEGFATYCEALWWGHLYGMQEYHDYLYELRYLGDGTIYLEDISDPWHIFLEIVYDKGAWVLHMLRHVVGDSVFFDILHTYATDPRFMYKNASTEDFQSVCEQVSGMDLSAFFDQWIYDERYPRYEYSWISTQRVNGRYQVRVTIKQVQKEFGWRPLFEMPVDLVFELPSGDTTIVVWNDDTLQYYQLDLGEEPIALHFDPDNWILRIAAETGTEEFAGDGITDGCFLQCTPNPFSKLIDISFEVDSRQKSVASIQIYDISGRLVKQYNQATIQPSNVITWHGDDSSGRQLPAGIYFVELKTPDNTVTQKIIQLK</sequence>
<protein>
    <recommendedName>
        <fullName evidence="5">Aminopeptidase N</fullName>
        <ecNumber evidence="4">3.4.11.2</ecNumber>
    </recommendedName>
</protein>
<evidence type="ECO:0000256" key="4">
    <source>
        <dbReference type="ARBA" id="ARBA00012564"/>
    </source>
</evidence>
<dbReference type="Gene3D" id="2.60.40.4070">
    <property type="match status" value="1"/>
</dbReference>
<dbReference type="GO" id="GO:0006508">
    <property type="term" value="P:proteolysis"/>
    <property type="evidence" value="ECO:0007669"/>
    <property type="project" value="UniProtKB-KW"/>
</dbReference>
<evidence type="ECO:0000256" key="11">
    <source>
        <dbReference type="ARBA" id="ARBA00023049"/>
    </source>
</evidence>
<dbReference type="EMBL" id="LJUO01000101">
    <property type="protein sequence ID" value="KPK70119.1"/>
    <property type="molecule type" value="Genomic_DNA"/>
</dbReference>
<dbReference type="GO" id="GO:0016020">
    <property type="term" value="C:membrane"/>
    <property type="evidence" value="ECO:0007669"/>
    <property type="project" value="TreeGrafter"/>
</dbReference>
<dbReference type="GO" id="GO:0005737">
    <property type="term" value="C:cytoplasm"/>
    <property type="evidence" value="ECO:0007669"/>
    <property type="project" value="TreeGrafter"/>
</dbReference>
<comment type="cofactor">
    <cofactor evidence="2">
        <name>Zn(2+)</name>
        <dbReference type="ChEBI" id="CHEBI:29105"/>
    </cofactor>
</comment>
<comment type="caution">
    <text evidence="15">The sequence shown here is derived from an EMBL/GenBank/DDBJ whole genome shotgun (WGS) entry which is preliminary data.</text>
</comment>
<keyword evidence="8" id="KW-0479">Metal-binding</keyword>
<evidence type="ECO:0000259" key="12">
    <source>
        <dbReference type="Pfam" id="PF01433"/>
    </source>
</evidence>
<keyword evidence="10" id="KW-0862">Zinc</keyword>
<organism evidence="15 16">
    <name type="scientific">candidate division WOR_3 bacterium SM23_60</name>
    <dbReference type="NCBI Taxonomy" id="1703780"/>
    <lineage>
        <taxon>Bacteria</taxon>
        <taxon>Bacteria division WOR-3</taxon>
    </lineage>
</organism>
<dbReference type="PANTHER" id="PTHR11533:SF174">
    <property type="entry name" value="PUROMYCIN-SENSITIVE AMINOPEPTIDASE-RELATED"/>
    <property type="match status" value="1"/>
</dbReference>
<dbReference type="Pfam" id="PF01433">
    <property type="entry name" value="Peptidase_M1"/>
    <property type="match status" value="1"/>
</dbReference>
<dbReference type="GO" id="GO:0043171">
    <property type="term" value="P:peptide catabolic process"/>
    <property type="evidence" value="ECO:0007669"/>
    <property type="project" value="TreeGrafter"/>
</dbReference>
<dbReference type="InterPro" id="IPR001930">
    <property type="entry name" value="Peptidase_M1"/>
</dbReference>